<sequence>MPDVYGAQEVILNINWDIKVDIWSIAMAIWHLVARRTFFKTRNDQRLLDDTHHPAEMVAIMGPPKQFLERSEMSCLWWEQHGVFSLERFAEDIEEENKKGCSEISEGFYVRCLRKPD</sequence>
<dbReference type="EMBL" id="KN294015">
    <property type="protein sequence ID" value="EEH36998.2"/>
    <property type="molecule type" value="Genomic_DNA"/>
</dbReference>
<organism evidence="1 2">
    <name type="scientific">Paracoccidioides lutzii (strain ATCC MYA-826 / Pb01)</name>
    <name type="common">Paracoccidioides brasiliensis</name>
    <dbReference type="NCBI Taxonomy" id="502779"/>
    <lineage>
        <taxon>Eukaryota</taxon>
        <taxon>Fungi</taxon>
        <taxon>Dikarya</taxon>
        <taxon>Ascomycota</taxon>
        <taxon>Pezizomycotina</taxon>
        <taxon>Eurotiomycetes</taxon>
        <taxon>Eurotiomycetidae</taxon>
        <taxon>Onygenales</taxon>
        <taxon>Ajellomycetaceae</taxon>
        <taxon>Paracoccidioides</taxon>
    </lineage>
</organism>
<dbReference type="Proteomes" id="UP000002059">
    <property type="component" value="Partially assembled WGS sequence"/>
</dbReference>
<keyword evidence="2" id="KW-1185">Reference proteome</keyword>
<dbReference type="OrthoDB" id="5979581at2759"/>
<dbReference type="InterPro" id="IPR011009">
    <property type="entry name" value="Kinase-like_dom_sf"/>
</dbReference>
<accession>C1H9H5</accession>
<evidence type="ECO:0000313" key="1">
    <source>
        <dbReference type="EMBL" id="EEH36998.2"/>
    </source>
</evidence>
<gene>
    <name evidence="1" type="ORF">PAAG_07416</name>
</gene>
<proteinExistence type="predicted"/>
<keyword evidence="1" id="KW-0808">Transferase</keyword>
<dbReference type="SUPFAM" id="SSF56112">
    <property type="entry name" value="Protein kinase-like (PK-like)"/>
    <property type="match status" value="1"/>
</dbReference>
<reference evidence="1 2" key="1">
    <citation type="journal article" date="2011" name="PLoS Genet.">
        <title>Comparative genomic analysis of human fungal pathogens causing paracoccidioidomycosis.</title>
        <authorList>
            <person name="Desjardins C.A."/>
            <person name="Champion M.D."/>
            <person name="Holder J.W."/>
            <person name="Muszewska A."/>
            <person name="Goldberg J."/>
            <person name="Bailao A.M."/>
            <person name="Brigido M.M."/>
            <person name="Ferreira M.E."/>
            <person name="Garcia A.M."/>
            <person name="Grynberg M."/>
            <person name="Gujja S."/>
            <person name="Heiman D.I."/>
            <person name="Henn M.R."/>
            <person name="Kodira C.D."/>
            <person name="Leon-Narvaez H."/>
            <person name="Longo L.V."/>
            <person name="Ma L.J."/>
            <person name="Malavazi I."/>
            <person name="Matsuo A.L."/>
            <person name="Morais F.V."/>
            <person name="Pereira M."/>
            <person name="Rodriguez-Brito S."/>
            <person name="Sakthikumar S."/>
            <person name="Salem-Izacc S.M."/>
            <person name="Sykes S.M."/>
            <person name="Teixeira M.M."/>
            <person name="Vallejo M.C."/>
            <person name="Walter M.E."/>
            <person name="Yandava C."/>
            <person name="Young S."/>
            <person name="Zeng Q."/>
            <person name="Zucker J."/>
            <person name="Felipe M.S."/>
            <person name="Goldman G.H."/>
            <person name="Haas B.J."/>
            <person name="McEwen J.G."/>
            <person name="Nino-Vega G."/>
            <person name="Puccia R."/>
            <person name="San-Blas G."/>
            <person name="Soares C.M."/>
            <person name="Birren B.W."/>
            <person name="Cuomo C.A."/>
        </authorList>
    </citation>
    <scope>NUCLEOTIDE SEQUENCE [LARGE SCALE GENOMIC DNA]</scope>
    <source>
        <strain evidence="2">ATCC MYA-826 / Pb01</strain>
    </source>
</reference>
<dbReference type="GeneID" id="9093873"/>
<evidence type="ECO:0000313" key="2">
    <source>
        <dbReference type="Proteomes" id="UP000002059"/>
    </source>
</evidence>
<protein>
    <submittedName>
        <fullName evidence="1">Kinase domain-containing protein</fullName>
    </submittedName>
</protein>
<dbReference type="Gene3D" id="1.10.510.10">
    <property type="entry name" value="Transferase(Phosphotransferase) domain 1"/>
    <property type="match status" value="1"/>
</dbReference>
<dbReference type="HOGENOM" id="CLU_000288_81_11_1"/>
<dbReference type="AlphaFoldDB" id="C1H9H5"/>
<dbReference type="KEGG" id="pbl:PAAG_07416"/>
<dbReference type="STRING" id="502779.C1H9H5"/>
<dbReference type="GO" id="GO:0016301">
    <property type="term" value="F:kinase activity"/>
    <property type="evidence" value="ECO:0007669"/>
    <property type="project" value="UniProtKB-KW"/>
</dbReference>
<dbReference type="eggNOG" id="KOG1290">
    <property type="taxonomic scope" value="Eukaryota"/>
</dbReference>
<dbReference type="VEuPathDB" id="FungiDB:PAAG_07416"/>
<dbReference type="RefSeq" id="XP_002790557.2">
    <property type="nucleotide sequence ID" value="XM_002790511.2"/>
</dbReference>
<keyword evidence="1" id="KW-0418">Kinase</keyword>
<name>C1H9H5_PARBA</name>